<dbReference type="EMBL" id="BJML01000007">
    <property type="protein sequence ID" value="GEB46411.1"/>
    <property type="molecule type" value="Genomic_DNA"/>
</dbReference>
<dbReference type="SUPFAM" id="SSF103473">
    <property type="entry name" value="MFS general substrate transporter"/>
    <property type="match status" value="1"/>
</dbReference>
<comment type="subcellular location">
    <subcellularLocation>
        <location evidence="1">Cell membrane</location>
        <topology evidence="1">Multi-pass membrane protein</topology>
    </subcellularLocation>
</comment>
<feature type="transmembrane region" description="Helical" evidence="6">
    <location>
        <begin position="235"/>
        <end position="255"/>
    </location>
</feature>
<dbReference type="GO" id="GO:0005886">
    <property type="term" value="C:plasma membrane"/>
    <property type="evidence" value="ECO:0007669"/>
    <property type="project" value="UniProtKB-SubCell"/>
</dbReference>
<evidence type="ECO:0000256" key="2">
    <source>
        <dbReference type="ARBA" id="ARBA00022475"/>
    </source>
</evidence>
<accession>A0A4Y3QMR8</accession>
<dbReference type="PANTHER" id="PTHR11662:SF399">
    <property type="entry name" value="FI19708P1-RELATED"/>
    <property type="match status" value="1"/>
</dbReference>
<protein>
    <submittedName>
        <fullName evidence="8">MFS transporter</fullName>
    </submittedName>
</protein>
<proteinExistence type="predicted"/>
<feature type="transmembrane region" description="Helical" evidence="6">
    <location>
        <begin position="58"/>
        <end position="79"/>
    </location>
</feature>
<evidence type="ECO:0000256" key="4">
    <source>
        <dbReference type="ARBA" id="ARBA00022989"/>
    </source>
</evidence>
<feature type="transmembrane region" description="Helical" evidence="6">
    <location>
        <begin position="400"/>
        <end position="421"/>
    </location>
</feature>
<feature type="transmembrane region" description="Helical" evidence="6">
    <location>
        <begin position="21"/>
        <end position="38"/>
    </location>
</feature>
<comment type="caution">
    <text evidence="8">The sequence shown here is derived from an EMBL/GenBank/DDBJ whole genome shotgun (WGS) entry which is preliminary data.</text>
</comment>
<name>A0A4Y3QMR8_MICTE</name>
<dbReference type="Pfam" id="PF07690">
    <property type="entry name" value="MFS_1"/>
    <property type="match status" value="1"/>
</dbReference>
<organism evidence="8 9">
    <name type="scientific">Microbacterium testaceum</name>
    <name type="common">Aureobacterium testaceum</name>
    <name type="synonym">Brevibacterium testaceum</name>
    <dbReference type="NCBI Taxonomy" id="2033"/>
    <lineage>
        <taxon>Bacteria</taxon>
        <taxon>Bacillati</taxon>
        <taxon>Actinomycetota</taxon>
        <taxon>Actinomycetes</taxon>
        <taxon>Micrococcales</taxon>
        <taxon>Microbacteriaceae</taxon>
        <taxon>Microbacterium</taxon>
    </lineage>
</organism>
<feature type="transmembrane region" description="Helical" evidence="6">
    <location>
        <begin position="311"/>
        <end position="329"/>
    </location>
</feature>
<feature type="domain" description="Major facilitator superfamily (MFS) profile" evidence="7">
    <location>
        <begin position="25"/>
        <end position="426"/>
    </location>
</feature>
<feature type="transmembrane region" description="Helical" evidence="6">
    <location>
        <begin position="91"/>
        <end position="117"/>
    </location>
</feature>
<evidence type="ECO:0000256" key="6">
    <source>
        <dbReference type="SAM" id="Phobius"/>
    </source>
</evidence>
<evidence type="ECO:0000259" key="7">
    <source>
        <dbReference type="PROSITE" id="PS50850"/>
    </source>
</evidence>
<dbReference type="InterPro" id="IPR011701">
    <property type="entry name" value="MFS"/>
</dbReference>
<evidence type="ECO:0000256" key="1">
    <source>
        <dbReference type="ARBA" id="ARBA00004651"/>
    </source>
</evidence>
<dbReference type="PROSITE" id="PS50850">
    <property type="entry name" value="MFS"/>
    <property type="match status" value="1"/>
</dbReference>
<reference evidence="8 9" key="1">
    <citation type="submission" date="2019-06" db="EMBL/GenBank/DDBJ databases">
        <title>Whole genome shotgun sequence of Microbacterium testaceum NBRC 12675.</title>
        <authorList>
            <person name="Hosoyama A."/>
            <person name="Uohara A."/>
            <person name="Ohji S."/>
            <person name="Ichikawa N."/>
        </authorList>
    </citation>
    <scope>NUCLEOTIDE SEQUENCE [LARGE SCALE GENOMIC DNA]</scope>
    <source>
        <strain evidence="8 9">NBRC 12675</strain>
    </source>
</reference>
<dbReference type="GeneID" id="57145043"/>
<evidence type="ECO:0000313" key="8">
    <source>
        <dbReference type="EMBL" id="GEB46411.1"/>
    </source>
</evidence>
<gene>
    <name evidence="8" type="ORF">MTE01_23560</name>
</gene>
<dbReference type="InterPro" id="IPR036259">
    <property type="entry name" value="MFS_trans_sf"/>
</dbReference>
<keyword evidence="3 6" id="KW-0812">Transmembrane</keyword>
<dbReference type="InterPro" id="IPR020846">
    <property type="entry name" value="MFS_dom"/>
</dbReference>
<dbReference type="PIRSF" id="PIRSF002808">
    <property type="entry name" value="Hexose_phosphate_transp"/>
    <property type="match status" value="1"/>
</dbReference>
<feature type="transmembrane region" description="Helical" evidence="6">
    <location>
        <begin position="275"/>
        <end position="299"/>
    </location>
</feature>
<feature type="transmembrane region" description="Helical" evidence="6">
    <location>
        <begin position="370"/>
        <end position="394"/>
    </location>
</feature>
<dbReference type="InterPro" id="IPR000849">
    <property type="entry name" value="Sugar_P_transporter"/>
</dbReference>
<evidence type="ECO:0000256" key="5">
    <source>
        <dbReference type="ARBA" id="ARBA00023136"/>
    </source>
</evidence>
<evidence type="ECO:0000256" key="3">
    <source>
        <dbReference type="ARBA" id="ARBA00022692"/>
    </source>
</evidence>
<dbReference type="Gene3D" id="1.20.1250.20">
    <property type="entry name" value="MFS general substrate transporter like domains"/>
    <property type="match status" value="2"/>
</dbReference>
<dbReference type="RefSeq" id="WP_141377659.1">
    <property type="nucleotide sequence ID" value="NZ_BJML01000007.1"/>
</dbReference>
<sequence>MSETTADAPVLTRDEKKTIRIRWFLVGFLILGGVVNYLDRSTLSVANTTIAGEFGLDPFAMGLLLSAFSWPYAIANLPAGYLVDKFGPKKMFAFAAGAWSLVSIVTAAANSFGLLYACRVALGIAESPFFTSALKVNERWFNKSERALPVSLVNTGSQIANAIAPPLLTFLLLTMSWRGMFVIVGAFGIVVALVWLRIYRDPTLKEQALIKGAEAEARVAESVEKVGWAGLLRQANTWFMVLGAFGIFYTVWVYLTWLPSYLQTARGFSLAQSGWLASLPFLCGIVGVIFGGWLSNRLVRRGVATVRARKIPIVGGAILAAAAVLPVAYVDSTPLAVVLLSVGYFASQVPIGCLWTLASDVAPSNQVASLGAIQNFGGFIGAAVAPVVTGAILTSTGGNYTTVFLIGGVLLLVGALSYGLFVKDRSVAAS</sequence>
<keyword evidence="2" id="KW-1003">Cell membrane</keyword>
<evidence type="ECO:0000313" key="9">
    <source>
        <dbReference type="Proteomes" id="UP000319525"/>
    </source>
</evidence>
<keyword evidence="4 6" id="KW-1133">Transmembrane helix</keyword>
<dbReference type="PANTHER" id="PTHR11662">
    <property type="entry name" value="SOLUTE CARRIER FAMILY 17"/>
    <property type="match status" value="1"/>
</dbReference>
<dbReference type="Proteomes" id="UP000319525">
    <property type="component" value="Unassembled WGS sequence"/>
</dbReference>
<feature type="transmembrane region" description="Helical" evidence="6">
    <location>
        <begin position="175"/>
        <end position="196"/>
    </location>
</feature>
<dbReference type="AlphaFoldDB" id="A0A4Y3QMR8"/>
<dbReference type="CDD" id="cd17319">
    <property type="entry name" value="MFS_ExuT_GudP_like"/>
    <property type="match status" value="1"/>
</dbReference>
<dbReference type="OrthoDB" id="8596007at2"/>
<dbReference type="GO" id="GO:0022857">
    <property type="term" value="F:transmembrane transporter activity"/>
    <property type="evidence" value="ECO:0007669"/>
    <property type="project" value="InterPro"/>
</dbReference>
<keyword evidence="5 6" id="KW-0472">Membrane</keyword>
<feature type="transmembrane region" description="Helical" evidence="6">
    <location>
        <begin position="335"/>
        <end position="358"/>
    </location>
</feature>
<dbReference type="InterPro" id="IPR050382">
    <property type="entry name" value="MFS_Na/Anion_cotransporter"/>
</dbReference>